<name>U7QTV1_PHOTE</name>
<accession>U7QTV1</accession>
<evidence type="ECO:0000256" key="1">
    <source>
        <dbReference type="ARBA" id="ARBA00022705"/>
    </source>
</evidence>
<keyword evidence="3" id="KW-1185">Reference proteome</keyword>
<dbReference type="Gene3D" id="3.30.2310.20">
    <property type="entry name" value="RelE-like"/>
    <property type="match status" value="1"/>
</dbReference>
<dbReference type="RefSeq" id="WP_023046296.1">
    <property type="nucleotide sequence ID" value="NZ_AXDT01000276.1"/>
</dbReference>
<dbReference type="EMBL" id="AXDT01000276">
    <property type="protein sequence ID" value="ERT10712.1"/>
    <property type="molecule type" value="Genomic_DNA"/>
</dbReference>
<reference evidence="2 3" key="1">
    <citation type="submission" date="2013-10" db="EMBL/GenBank/DDBJ databases">
        <title>Whole Genome Shotgun Sequence of Photorhabdus temperata J3.</title>
        <authorList>
            <person name="Park G.-S."/>
            <person name="Hong S.-J."/>
            <person name="Shin J.-H."/>
        </authorList>
    </citation>
    <scope>NUCLEOTIDE SEQUENCE [LARGE SCALE GENOMIC DNA]</scope>
    <source>
        <strain evidence="2 3">J3</strain>
    </source>
</reference>
<evidence type="ECO:0000313" key="3">
    <source>
        <dbReference type="Proteomes" id="UP000017133"/>
    </source>
</evidence>
<dbReference type="Pfam" id="PF02387">
    <property type="entry name" value="IncFII_repA"/>
    <property type="match status" value="1"/>
</dbReference>
<dbReference type="PATRIC" id="fig|1389415.4.peg.4659"/>
<comment type="caution">
    <text evidence="2">The sequence shown here is derived from an EMBL/GenBank/DDBJ whole genome shotgun (WGS) entry which is preliminary data.</text>
</comment>
<dbReference type="GO" id="GO:0006276">
    <property type="term" value="P:plasmid maintenance"/>
    <property type="evidence" value="ECO:0007669"/>
    <property type="project" value="InterPro"/>
</dbReference>
<keyword evidence="1" id="KW-0235">DNA replication</keyword>
<dbReference type="InterPro" id="IPR003446">
    <property type="entry name" value="Plasmid_replication_init_RepA"/>
</dbReference>
<dbReference type="AlphaFoldDB" id="U7QTV1"/>
<sequence>MTRVTHLRRNPYGTPVWDRVTKQYFPADIEVTELFFDFVGVGVDAFKKAQNQQLAWKNQGLIKKGEGAISLMSSKTFFLKPKAEQDLEAIFEYSYQKFGMEKAHQYINDIDRAFHTLAEAPRLANII</sequence>
<evidence type="ECO:0000313" key="2">
    <source>
        <dbReference type="EMBL" id="ERT10712.1"/>
    </source>
</evidence>
<protein>
    <submittedName>
        <fullName evidence="2">Uncharacterized protein</fullName>
    </submittedName>
</protein>
<gene>
    <name evidence="2" type="ORF">O185_23310</name>
</gene>
<organism evidence="2 3">
    <name type="scientific">Photorhabdus temperata J3</name>
    <dbReference type="NCBI Taxonomy" id="1389415"/>
    <lineage>
        <taxon>Bacteria</taxon>
        <taxon>Pseudomonadati</taxon>
        <taxon>Pseudomonadota</taxon>
        <taxon>Gammaproteobacteria</taxon>
        <taxon>Enterobacterales</taxon>
        <taxon>Morganellaceae</taxon>
        <taxon>Photorhabdus</taxon>
    </lineage>
</organism>
<dbReference type="Proteomes" id="UP000017133">
    <property type="component" value="Unassembled WGS sequence"/>
</dbReference>
<dbReference type="InterPro" id="IPR035093">
    <property type="entry name" value="RelE/ParE_toxin_dom_sf"/>
</dbReference>
<proteinExistence type="predicted"/>
<dbReference type="GO" id="GO:0006260">
    <property type="term" value="P:DNA replication"/>
    <property type="evidence" value="ECO:0007669"/>
    <property type="project" value="UniProtKB-KW"/>
</dbReference>